<dbReference type="Pfam" id="PF00564">
    <property type="entry name" value="PB1"/>
    <property type="match status" value="1"/>
</dbReference>
<accession>A0A6P8Y5N5</accession>
<dbReference type="InterPro" id="IPR034857">
    <property type="entry name" value="PB1_TFG"/>
</dbReference>
<keyword evidence="1" id="KW-0175">Coiled coil</keyword>
<protein>
    <submittedName>
        <fullName evidence="5">Protein TFG-like</fullName>
    </submittedName>
</protein>
<evidence type="ECO:0000256" key="1">
    <source>
        <dbReference type="SAM" id="Coils"/>
    </source>
</evidence>
<dbReference type="AlphaFoldDB" id="A0A6P8Y5N5"/>
<dbReference type="InterPro" id="IPR033512">
    <property type="entry name" value="TFG"/>
</dbReference>
<keyword evidence="4" id="KW-1185">Reference proteome</keyword>
<dbReference type="GeneID" id="117641564"/>
<dbReference type="GO" id="GO:0070971">
    <property type="term" value="C:endoplasmic reticulum exit site"/>
    <property type="evidence" value="ECO:0007669"/>
    <property type="project" value="TreeGrafter"/>
</dbReference>
<dbReference type="Proteomes" id="UP000515158">
    <property type="component" value="Unplaced"/>
</dbReference>
<evidence type="ECO:0000259" key="3">
    <source>
        <dbReference type="PROSITE" id="PS51745"/>
    </source>
</evidence>
<feature type="region of interest" description="Disordered" evidence="2">
    <location>
        <begin position="199"/>
        <end position="480"/>
    </location>
</feature>
<reference evidence="5" key="1">
    <citation type="submission" date="2025-08" db="UniProtKB">
        <authorList>
            <consortium name="RefSeq"/>
        </authorList>
    </citation>
    <scope>IDENTIFICATION</scope>
    <source>
        <tissue evidence="5">Total insect</tissue>
    </source>
</reference>
<dbReference type="RefSeq" id="XP_034234908.1">
    <property type="nucleotide sequence ID" value="XM_034379017.1"/>
</dbReference>
<feature type="compositionally biased region" description="Low complexity" evidence="2">
    <location>
        <begin position="412"/>
        <end position="424"/>
    </location>
</feature>
<feature type="region of interest" description="Disordered" evidence="2">
    <location>
        <begin position="141"/>
        <end position="187"/>
    </location>
</feature>
<name>A0A6P8Y5N5_THRPL</name>
<dbReference type="InParanoid" id="A0A6P8Y5N5"/>
<evidence type="ECO:0000313" key="4">
    <source>
        <dbReference type="Proteomes" id="UP000515158"/>
    </source>
</evidence>
<dbReference type="KEGG" id="tpal:117641564"/>
<dbReference type="PANTHER" id="PTHR15335">
    <property type="entry name" value="PROTEIN TFG"/>
    <property type="match status" value="1"/>
</dbReference>
<organism evidence="5">
    <name type="scientific">Thrips palmi</name>
    <name type="common">Melon thrips</name>
    <dbReference type="NCBI Taxonomy" id="161013"/>
    <lineage>
        <taxon>Eukaryota</taxon>
        <taxon>Metazoa</taxon>
        <taxon>Ecdysozoa</taxon>
        <taxon>Arthropoda</taxon>
        <taxon>Hexapoda</taxon>
        <taxon>Insecta</taxon>
        <taxon>Pterygota</taxon>
        <taxon>Neoptera</taxon>
        <taxon>Paraneoptera</taxon>
        <taxon>Thysanoptera</taxon>
        <taxon>Terebrantia</taxon>
        <taxon>Thripoidea</taxon>
        <taxon>Thripidae</taxon>
        <taxon>Thrips</taxon>
    </lineage>
</organism>
<dbReference type="PANTHER" id="PTHR15335:SF7">
    <property type="entry name" value="PROTEIN TFG"/>
    <property type="match status" value="1"/>
</dbReference>
<dbReference type="Gene3D" id="3.10.20.90">
    <property type="entry name" value="Phosphatidylinositol 3-kinase Catalytic Subunit, Chain A, domain 1"/>
    <property type="match status" value="1"/>
</dbReference>
<feature type="compositionally biased region" description="Polar residues" evidence="2">
    <location>
        <begin position="437"/>
        <end position="452"/>
    </location>
</feature>
<dbReference type="InterPro" id="IPR053793">
    <property type="entry name" value="PB1-like"/>
</dbReference>
<dbReference type="CDD" id="cd06401">
    <property type="entry name" value="PB1_TFG"/>
    <property type="match status" value="1"/>
</dbReference>
<dbReference type="InterPro" id="IPR000270">
    <property type="entry name" value="PB1_dom"/>
</dbReference>
<evidence type="ECO:0000313" key="5">
    <source>
        <dbReference type="RefSeq" id="XP_034234908.1"/>
    </source>
</evidence>
<dbReference type="GO" id="GO:0042802">
    <property type="term" value="F:identical protein binding"/>
    <property type="evidence" value="ECO:0007669"/>
    <property type="project" value="InterPro"/>
</dbReference>
<feature type="compositionally biased region" description="Low complexity" evidence="2">
    <location>
        <begin position="288"/>
        <end position="301"/>
    </location>
</feature>
<dbReference type="OrthoDB" id="1594986at2759"/>
<proteinExistence type="predicted"/>
<dbReference type="PROSITE" id="PS51745">
    <property type="entry name" value="PB1"/>
    <property type="match status" value="1"/>
</dbReference>
<feature type="domain" description="PB1" evidence="3">
    <location>
        <begin position="20"/>
        <end position="101"/>
    </location>
</feature>
<gene>
    <name evidence="5" type="primary">LOC117641564</name>
</gene>
<dbReference type="SUPFAM" id="SSF54277">
    <property type="entry name" value="CAD &amp; PB1 domains"/>
    <property type="match status" value="1"/>
</dbReference>
<feature type="compositionally biased region" description="Low complexity" evidence="2">
    <location>
        <begin position="213"/>
        <end position="252"/>
    </location>
</feature>
<sequence length="480" mass="51865">MSSASVKSETEYPQLDLSGKLIIKVQLGDDVRRIPIHNEAITYDELVLMMQRVFRGKLNSTDDITIKYKDEDGDLITIFDSSDLAFAVQYSRILKLLLLVGDQKNDGQLQLQATQVNEVRRELQQIRDQVNRLLDSLTNASLSNVSSKPSKSDKPTYSEQVPSVGQPPSNSVVSLNPKEFDPLGKTGKAVDSVNLEAATQSEASRHTTPDIHPQQAAPASVSSTPQSVTPVSVTPQPQHQPLQQPQHVPTTPSQYSMYQPPVSMPQQQSQPATVDPSQAQQVRPSPYPQYSQYQAAPQGYGMPPLPQQNGGASAGISSGLPPATSTANRAIYPPSSTPTSMPLRSPYAQMGGAIGTEHGSPTHASRQQMPGLPGQGHSQMPGMPSQGQSPMPGQLPGHPSPHHPGQLPPQPGVDYGQQQQQRYPSMPPMGGPPSGPLPTQQTPGSNPYSKNVYSFGPNLQQTQPQQPPQPQQQHQQQPSY</sequence>
<dbReference type="SMART" id="SM00666">
    <property type="entry name" value="PB1"/>
    <property type="match status" value="1"/>
</dbReference>
<feature type="compositionally biased region" description="Low complexity" evidence="2">
    <location>
        <begin position="471"/>
        <end position="480"/>
    </location>
</feature>
<feature type="coiled-coil region" evidence="1">
    <location>
        <begin position="109"/>
        <end position="140"/>
    </location>
</feature>
<dbReference type="GO" id="GO:0048208">
    <property type="term" value="P:COPII vesicle coating"/>
    <property type="evidence" value="ECO:0007669"/>
    <property type="project" value="InterPro"/>
</dbReference>
<feature type="compositionally biased region" description="Low complexity" evidence="2">
    <location>
        <begin position="259"/>
        <end position="271"/>
    </location>
</feature>
<evidence type="ECO:0000256" key="2">
    <source>
        <dbReference type="SAM" id="MobiDB-lite"/>
    </source>
</evidence>
<feature type="compositionally biased region" description="Polar residues" evidence="2">
    <location>
        <begin position="159"/>
        <end position="174"/>
    </location>
</feature>
<feature type="compositionally biased region" description="Pro residues" evidence="2">
    <location>
        <begin position="425"/>
        <end position="436"/>
    </location>
</feature>